<evidence type="ECO:0000256" key="3">
    <source>
        <dbReference type="ARBA" id="ARBA00022679"/>
    </source>
</evidence>
<dbReference type="Pfam" id="PF13439">
    <property type="entry name" value="Glyco_transf_4"/>
    <property type="match status" value="1"/>
</dbReference>
<feature type="domain" description="Glycosyltransferase subfamily 4-like N-terminal" evidence="5">
    <location>
        <begin position="18"/>
        <end position="177"/>
    </location>
</feature>
<dbReference type="InterPro" id="IPR001296">
    <property type="entry name" value="Glyco_trans_1"/>
</dbReference>
<comment type="similarity">
    <text evidence="1">Belongs to the glycosyltransferase group 1 family. Glycosyltransferase 4 subfamily.</text>
</comment>
<reference evidence="7" key="1">
    <citation type="journal article" date="2019" name="Int. J. Syst. Evol. Microbiol.">
        <title>The Global Catalogue of Microorganisms (GCM) 10K type strain sequencing project: providing services to taxonomists for standard genome sequencing and annotation.</title>
        <authorList>
            <consortium name="The Broad Institute Genomics Platform"/>
            <consortium name="The Broad Institute Genome Sequencing Center for Infectious Disease"/>
            <person name="Wu L."/>
            <person name="Ma J."/>
        </authorList>
    </citation>
    <scope>NUCLEOTIDE SEQUENCE [LARGE SCALE GENOMIC DNA]</scope>
    <source>
        <strain evidence="7">KCTC 22245</strain>
    </source>
</reference>
<proteinExistence type="inferred from homology"/>
<keyword evidence="3" id="KW-0808">Transferase</keyword>
<evidence type="ECO:0000313" key="6">
    <source>
        <dbReference type="EMBL" id="MFC3303808.1"/>
    </source>
</evidence>
<evidence type="ECO:0000256" key="2">
    <source>
        <dbReference type="ARBA" id="ARBA00022676"/>
    </source>
</evidence>
<accession>A0ABV7MEB4</accession>
<gene>
    <name evidence="6" type="ORF">ACFONP_13830</name>
</gene>
<keyword evidence="7" id="KW-1185">Reference proteome</keyword>
<sequence>MDFSQHTLLQVIPKLEGGGAERTTLEVGRAFVEAGGRSLVVSSGGGMVDELEAGGSAHVEMPVESKNPFLIAQNARDLAALIAKEKVSLIHARSRAPAWSCLQAARRTGIPFVTTYHGAYSAKSALKKLYNSVMVRSDAIIANSQFTAEAVAAQYEGKPYFDRAKMVTIPRGADLSRFDPEAVSEERIETFKTLFGPGFRIVLPGRFTDWKGQREVVEAAAILKKQRPDIRATFLMVGRMDEKPDYVEELRELVDQRGVTGSVQLIGPTKDVPALLLASDVVLSASTRPEAFGRVAVEAQAAGRPVIATAHGGSLETVRDGETGILVPPGDSEALAKALIRLHDLNPEERAEMGRRGMMHAHQNFTTEAMTASTLSVYQKLIGGLGDGTNGKGS</sequence>
<dbReference type="SUPFAM" id="SSF53756">
    <property type="entry name" value="UDP-Glycosyltransferase/glycogen phosphorylase"/>
    <property type="match status" value="1"/>
</dbReference>
<protein>
    <submittedName>
        <fullName evidence="6">Glycosyltransferase family 4 protein</fullName>
    </submittedName>
</protein>
<evidence type="ECO:0000259" key="4">
    <source>
        <dbReference type="Pfam" id="PF00534"/>
    </source>
</evidence>
<keyword evidence="2" id="KW-0328">Glycosyltransferase</keyword>
<dbReference type="Gene3D" id="3.40.50.2000">
    <property type="entry name" value="Glycogen Phosphorylase B"/>
    <property type="match status" value="2"/>
</dbReference>
<dbReference type="RefSeq" id="WP_189576697.1">
    <property type="nucleotide sequence ID" value="NZ_BMXU01000002.1"/>
</dbReference>
<dbReference type="Pfam" id="PF00534">
    <property type="entry name" value="Glycos_transf_1"/>
    <property type="match status" value="1"/>
</dbReference>
<organism evidence="6 7">
    <name type="scientific">Parvularcula lutaonensis</name>
    <dbReference type="NCBI Taxonomy" id="491923"/>
    <lineage>
        <taxon>Bacteria</taxon>
        <taxon>Pseudomonadati</taxon>
        <taxon>Pseudomonadota</taxon>
        <taxon>Alphaproteobacteria</taxon>
        <taxon>Parvularculales</taxon>
        <taxon>Parvularculaceae</taxon>
        <taxon>Parvularcula</taxon>
    </lineage>
</organism>
<dbReference type="CDD" id="cd03819">
    <property type="entry name" value="GT4_WavL-like"/>
    <property type="match status" value="1"/>
</dbReference>
<dbReference type="EMBL" id="JBHRVA010000003">
    <property type="protein sequence ID" value="MFC3303808.1"/>
    <property type="molecule type" value="Genomic_DNA"/>
</dbReference>
<feature type="domain" description="Glycosyl transferase family 1" evidence="4">
    <location>
        <begin position="199"/>
        <end position="357"/>
    </location>
</feature>
<evidence type="ECO:0000313" key="7">
    <source>
        <dbReference type="Proteomes" id="UP001595607"/>
    </source>
</evidence>
<name>A0ABV7MEB4_9PROT</name>
<dbReference type="Proteomes" id="UP001595607">
    <property type="component" value="Unassembled WGS sequence"/>
</dbReference>
<evidence type="ECO:0000256" key="1">
    <source>
        <dbReference type="ARBA" id="ARBA00009481"/>
    </source>
</evidence>
<evidence type="ECO:0000259" key="5">
    <source>
        <dbReference type="Pfam" id="PF13439"/>
    </source>
</evidence>
<dbReference type="PANTHER" id="PTHR12526">
    <property type="entry name" value="GLYCOSYLTRANSFERASE"/>
    <property type="match status" value="1"/>
</dbReference>
<dbReference type="InterPro" id="IPR028098">
    <property type="entry name" value="Glyco_trans_4-like_N"/>
</dbReference>
<dbReference type="PANTHER" id="PTHR12526:SF640">
    <property type="entry name" value="COLANIC ACID BIOSYNTHESIS GLYCOSYLTRANSFERASE WCAL-RELATED"/>
    <property type="match status" value="1"/>
</dbReference>
<comment type="caution">
    <text evidence="6">The sequence shown here is derived from an EMBL/GenBank/DDBJ whole genome shotgun (WGS) entry which is preliminary data.</text>
</comment>